<gene>
    <name evidence="1" type="primary">yffR</name>
</gene>
<reference evidence="1" key="1">
    <citation type="submission" date="2017-03" db="EMBL/GenBank/DDBJ databases">
        <title>Diverse plasmids bearing blaCTX-M-15 in Klebsiella pneumoniae ST11 isolates from several Asian countries.</title>
        <authorList>
            <person name="Kim S.Y."/>
        </authorList>
    </citation>
    <scope>NUCLEOTIDE SEQUENCE</scope>
    <source>
        <strain evidence="1">HK02-026</strain>
        <plasmid evidence="1">pHK02-026</plasmid>
    </source>
</reference>
<accession>A0A1X9QD68</accession>
<organism evidence="1">
    <name type="scientific">Klebsiella pneumoniae</name>
    <dbReference type="NCBI Taxonomy" id="573"/>
    <lineage>
        <taxon>Bacteria</taxon>
        <taxon>Pseudomonadati</taxon>
        <taxon>Pseudomonadota</taxon>
        <taxon>Gammaproteobacteria</taxon>
        <taxon>Enterobacterales</taxon>
        <taxon>Enterobacteriaceae</taxon>
        <taxon>Klebsiella/Raoultella group</taxon>
        <taxon>Klebsiella</taxon>
        <taxon>Klebsiella pneumoniae complex</taxon>
    </lineage>
</organism>
<name>A0A1X9QD68_KLEPN</name>
<keyword evidence="1" id="KW-0614">Plasmid</keyword>
<proteinExistence type="predicted"/>
<geneLocation type="plasmid" evidence="1">
    <name>pHK02-026</name>
</geneLocation>
<evidence type="ECO:0000313" key="1">
    <source>
        <dbReference type="EMBL" id="ARQ20485.1"/>
    </source>
</evidence>
<dbReference type="EMBL" id="KY751926">
    <property type="protein sequence ID" value="ARQ20485.1"/>
    <property type="molecule type" value="Genomic_DNA"/>
</dbReference>
<dbReference type="AlphaFoldDB" id="A0A1X9QD68"/>
<dbReference type="RefSeq" id="WP_000865921.1">
    <property type="nucleotide sequence ID" value="NZ_KY751926.1"/>
</dbReference>
<protein>
    <submittedName>
        <fullName evidence="1">CPZ-55 prophage</fullName>
    </submittedName>
</protein>
<sequence>MKVLGNILWWAFVGFMAYATLIKPDNTDPAVVNYEEPLPMELANYGEPGEGAKIMNAAKIMGRDYAWKHVKEDRLPCLFAAGVVADNILVKYHFSNETEFKLKAAAVRECANVAENNGFVLVGRVFEKRN</sequence>